<sequence length="518" mass="51061">MSDKKARPLRFRKWHAAVALLACAGTVTATALLSGPGSGVAPYDLNGDGKPDLVVGLPGDTVAGKAGAGSVIVANGTATGPASSSVRIDQESTGVAGAPEAGDSFGQSFASGDFDADGYADLVVGVPLEAIGSTEGAGMVSVHYGSSSGILGSRTGAFTEDTAGVPGDVGWDEVFGYSLAAGDLNGDGYSDLAIGQPLDHAAGKANAGTIKVVFGSSTGLAASSTVWIDQTTANVPGIPEAEDRFGEQVAIGDINGDGTDDLVSATMGEQISGSSDRGSIHVLYGPIDDAPAAGGYLDSGNVDDIGEFAGSALALGRFNDDPYLDVAVGASDEKAGDDAGAAGRLAVFYAAADGLSPDRVEVFDQDTPGIAGTPEPEDYFASSLAAGDFDGDGVDDLIAGMRSEALGSATGSGASLVLFGNASGGISASGAVWISQDTPGVPGTVYEGDHFGWTVGALDTDGNGRVEPLIGAPGNAAGTVTVVKVKPGTLESATALAEADLGWPAGSNGDAFGIALPR</sequence>
<keyword evidence="4" id="KW-0325">Glycoprotein</keyword>
<evidence type="ECO:0000256" key="4">
    <source>
        <dbReference type="ARBA" id="ARBA00023180"/>
    </source>
</evidence>
<dbReference type="SUPFAM" id="SSF69318">
    <property type="entry name" value="Integrin alpha N-terminal domain"/>
    <property type="match status" value="2"/>
</dbReference>
<dbReference type="PROSITE" id="PS51470">
    <property type="entry name" value="FG_GAP"/>
    <property type="match status" value="3"/>
</dbReference>
<keyword evidence="2" id="KW-0677">Repeat</keyword>
<reference evidence="6 7" key="1">
    <citation type="submission" date="2023-04" db="EMBL/GenBank/DDBJ databases">
        <title>Streptomyces chengmaiensis sp. nov. isolated from the stem of mangrove plant in Hainan.</title>
        <authorList>
            <person name="Huang X."/>
            <person name="Zhou S."/>
            <person name="Chu X."/>
            <person name="Xie Y."/>
            <person name="Lin Y."/>
        </authorList>
    </citation>
    <scope>NUCLEOTIDE SEQUENCE [LARGE SCALE GENOMIC DNA]</scope>
    <source>
        <strain evidence="6 7">HNM0663</strain>
    </source>
</reference>
<dbReference type="SMART" id="SM00191">
    <property type="entry name" value="Int_alpha"/>
    <property type="match status" value="7"/>
</dbReference>
<name>A0ABT6HXU0_9ACTN</name>
<evidence type="ECO:0000256" key="3">
    <source>
        <dbReference type="ARBA" id="ARBA00022801"/>
    </source>
</evidence>
<dbReference type="Proteomes" id="UP001223144">
    <property type="component" value="Unassembled WGS sequence"/>
</dbReference>
<keyword evidence="3" id="KW-0378">Hydrolase</keyword>
<dbReference type="InterPro" id="IPR013517">
    <property type="entry name" value="FG-GAP"/>
</dbReference>
<dbReference type="PANTHER" id="PTHR23221">
    <property type="entry name" value="GLYCOSYLPHOSPHATIDYLINOSITOL PHOSPHOLIPASE D"/>
    <property type="match status" value="1"/>
</dbReference>
<feature type="chain" id="PRO_5047373485" evidence="5">
    <location>
        <begin position="30"/>
        <end position="518"/>
    </location>
</feature>
<dbReference type="PRINTS" id="PR01185">
    <property type="entry name" value="INTEGRINA"/>
</dbReference>
<evidence type="ECO:0000256" key="5">
    <source>
        <dbReference type="SAM" id="SignalP"/>
    </source>
</evidence>
<dbReference type="InterPro" id="IPR013519">
    <property type="entry name" value="Int_alpha_beta-p"/>
</dbReference>
<dbReference type="PANTHER" id="PTHR23221:SF7">
    <property type="entry name" value="PHOSPHATIDYLINOSITOL-GLYCAN-SPECIFIC PHOSPHOLIPASE D"/>
    <property type="match status" value="1"/>
</dbReference>
<keyword evidence="1 5" id="KW-0732">Signal</keyword>
<dbReference type="Pfam" id="PF01839">
    <property type="entry name" value="FG-GAP"/>
    <property type="match status" value="5"/>
</dbReference>
<accession>A0ABT6HXU0</accession>
<dbReference type="Gene3D" id="2.130.10.130">
    <property type="entry name" value="Integrin alpha, N-terminal"/>
    <property type="match status" value="3"/>
</dbReference>
<evidence type="ECO:0000313" key="6">
    <source>
        <dbReference type="EMBL" id="MDH2393425.1"/>
    </source>
</evidence>
<dbReference type="InterPro" id="IPR028994">
    <property type="entry name" value="Integrin_alpha_N"/>
</dbReference>
<dbReference type="RefSeq" id="WP_279932679.1">
    <property type="nucleotide sequence ID" value="NZ_JARWBG010000066.1"/>
</dbReference>
<gene>
    <name evidence="6" type="ORF">QCN29_32615</name>
</gene>
<dbReference type="InterPro" id="IPR000413">
    <property type="entry name" value="Integrin_alpha"/>
</dbReference>
<organism evidence="6 7">
    <name type="scientific">Streptomyces chengmaiensis</name>
    <dbReference type="NCBI Taxonomy" id="3040919"/>
    <lineage>
        <taxon>Bacteria</taxon>
        <taxon>Bacillati</taxon>
        <taxon>Actinomycetota</taxon>
        <taxon>Actinomycetes</taxon>
        <taxon>Kitasatosporales</taxon>
        <taxon>Streptomycetaceae</taxon>
        <taxon>Streptomyces</taxon>
    </lineage>
</organism>
<evidence type="ECO:0000313" key="7">
    <source>
        <dbReference type="Proteomes" id="UP001223144"/>
    </source>
</evidence>
<keyword evidence="7" id="KW-1185">Reference proteome</keyword>
<dbReference type="EMBL" id="JARWBG010000066">
    <property type="protein sequence ID" value="MDH2393425.1"/>
    <property type="molecule type" value="Genomic_DNA"/>
</dbReference>
<evidence type="ECO:0000256" key="1">
    <source>
        <dbReference type="ARBA" id="ARBA00022729"/>
    </source>
</evidence>
<evidence type="ECO:0000256" key="2">
    <source>
        <dbReference type="ARBA" id="ARBA00022737"/>
    </source>
</evidence>
<proteinExistence type="predicted"/>
<feature type="signal peptide" evidence="5">
    <location>
        <begin position="1"/>
        <end position="29"/>
    </location>
</feature>
<comment type="caution">
    <text evidence="6">The sequence shown here is derived from an EMBL/GenBank/DDBJ whole genome shotgun (WGS) entry which is preliminary data.</text>
</comment>
<protein>
    <submittedName>
        <fullName evidence="6">FG-GAP repeat protein</fullName>
    </submittedName>
</protein>